<accession>A0A9D1Z9C4</accession>
<keyword evidence="1" id="KW-1133">Transmembrane helix</keyword>
<gene>
    <name evidence="2" type="ORF">H9728_05245</name>
</gene>
<dbReference type="EMBL" id="DXCO01000035">
    <property type="protein sequence ID" value="HIY78432.1"/>
    <property type="molecule type" value="Genomic_DNA"/>
</dbReference>
<feature type="transmembrane region" description="Helical" evidence="1">
    <location>
        <begin position="272"/>
        <end position="294"/>
    </location>
</feature>
<name>A0A9D1Z9C4_9FIRM</name>
<feature type="transmembrane region" description="Helical" evidence="1">
    <location>
        <begin position="168"/>
        <end position="192"/>
    </location>
</feature>
<organism evidence="2 3">
    <name type="scientific">Candidatus Borkfalkia excrementavium</name>
    <dbReference type="NCBI Taxonomy" id="2838505"/>
    <lineage>
        <taxon>Bacteria</taxon>
        <taxon>Bacillati</taxon>
        <taxon>Bacillota</taxon>
        <taxon>Clostridia</taxon>
        <taxon>Christensenellales</taxon>
        <taxon>Christensenellaceae</taxon>
        <taxon>Candidatus Borkfalkia</taxon>
    </lineage>
</organism>
<feature type="transmembrane region" description="Helical" evidence="1">
    <location>
        <begin position="44"/>
        <end position="65"/>
    </location>
</feature>
<feature type="transmembrane region" description="Helical" evidence="1">
    <location>
        <begin position="241"/>
        <end position="260"/>
    </location>
</feature>
<sequence length="315" mass="34751">MNKLKKLIAFLKDPNFIFLCAVWLITLCLVAYSIVMMVFGVGSWLAYVVFACTAVFFAYAIYTIVRGVPALKAKVVERAKRHAFTNNLITDYGFRTIAFSVFSFVINVGFAVFNAVLGIVASSVWYGILAGYYICLSALRFGLLVGGYKAKKRSADNSALFSEYKLRLYRLCGVALFVLEVALAAAVTMMVLSDRPTAYTEIMAITSAAYTFYKIIFAIINLFKVRRLNDPLLQCFRNINLTDATVSLLSLQVTLVAVFSDESGVAPKSMRALNATTGFIVCALTIFLGVFMIVRASGKLKSLQQRGDNGEKREG</sequence>
<dbReference type="AlphaFoldDB" id="A0A9D1Z9C4"/>
<reference evidence="2" key="2">
    <citation type="submission" date="2021-04" db="EMBL/GenBank/DDBJ databases">
        <authorList>
            <person name="Gilroy R."/>
        </authorList>
    </citation>
    <scope>NUCLEOTIDE SEQUENCE</scope>
    <source>
        <strain evidence="2">CHK199-9574</strain>
    </source>
</reference>
<evidence type="ECO:0000313" key="3">
    <source>
        <dbReference type="Proteomes" id="UP000824135"/>
    </source>
</evidence>
<protein>
    <submittedName>
        <fullName evidence="2">Uncharacterized protein</fullName>
    </submittedName>
</protein>
<reference evidence="2" key="1">
    <citation type="journal article" date="2021" name="PeerJ">
        <title>Extensive microbial diversity within the chicken gut microbiome revealed by metagenomics and culture.</title>
        <authorList>
            <person name="Gilroy R."/>
            <person name="Ravi A."/>
            <person name="Getino M."/>
            <person name="Pursley I."/>
            <person name="Horton D.L."/>
            <person name="Alikhan N.F."/>
            <person name="Baker D."/>
            <person name="Gharbi K."/>
            <person name="Hall N."/>
            <person name="Watson M."/>
            <person name="Adriaenssens E.M."/>
            <person name="Foster-Nyarko E."/>
            <person name="Jarju S."/>
            <person name="Secka A."/>
            <person name="Antonio M."/>
            <person name="Oren A."/>
            <person name="Chaudhuri R.R."/>
            <person name="La Ragione R."/>
            <person name="Hildebrand F."/>
            <person name="Pallen M.J."/>
        </authorList>
    </citation>
    <scope>NUCLEOTIDE SEQUENCE</scope>
    <source>
        <strain evidence="2">CHK199-9574</strain>
    </source>
</reference>
<keyword evidence="1" id="KW-0812">Transmembrane</keyword>
<feature type="transmembrane region" description="Helical" evidence="1">
    <location>
        <begin position="16"/>
        <end position="38"/>
    </location>
</feature>
<dbReference type="Proteomes" id="UP000824135">
    <property type="component" value="Unassembled WGS sequence"/>
</dbReference>
<evidence type="ECO:0000313" key="2">
    <source>
        <dbReference type="EMBL" id="HIY78432.1"/>
    </source>
</evidence>
<feature type="transmembrane region" description="Helical" evidence="1">
    <location>
        <begin position="97"/>
        <end position="119"/>
    </location>
</feature>
<keyword evidence="1" id="KW-0472">Membrane</keyword>
<feature type="transmembrane region" description="Helical" evidence="1">
    <location>
        <begin position="198"/>
        <end position="220"/>
    </location>
</feature>
<feature type="transmembrane region" description="Helical" evidence="1">
    <location>
        <begin position="125"/>
        <end position="148"/>
    </location>
</feature>
<evidence type="ECO:0000256" key="1">
    <source>
        <dbReference type="SAM" id="Phobius"/>
    </source>
</evidence>
<proteinExistence type="predicted"/>
<comment type="caution">
    <text evidence="2">The sequence shown here is derived from an EMBL/GenBank/DDBJ whole genome shotgun (WGS) entry which is preliminary data.</text>
</comment>